<keyword evidence="2" id="KW-1185">Reference proteome</keyword>
<evidence type="ECO:0000313" key="1">
    <source>
        <dbReference type="EMBL" id="KRY05581.1"/>
    </source>
</evidence>
<proteinExistence type="predicted"/>
<comment type="caution">
    <text evidence="1">The sequence shown here is derived from an EMBL/GenBank/DDBJ whole genome shotgun (WGS) entry which is preliminary data.</text>
</comment>
<dbReference type="AlphaFoldDB" id="A0A0V0YZJ5"/>
<dbReference type="Proteomes" id="UP000054783">
    <property type="component" value="Unassembled WGS sequence"/>
</dbReference>
<accession>A0A0V0YZJ5</accession>
<organism evidence="1 2">
    <name type="scientific">Trichinella patagoniensis</name>
    <dbReference type="NCBI Taxonomy" id="990121"/>
    <lineage>
        <taxon>Eukaryota</taxon>
        <taxon>Metazoa</taxon>
        <taxon>Ecdysozoa</taxon>
        <taxon>Nematoda</taxon>
        <taxon>Enoplea</taxon>
        <taxon>Dorylaimia</taxon>
        <taxon>Trichinellida</taxon>
        <taxon>Trichinellidae</taxon>
        <taxon>Trichinella</taxon>
    </lineage>
</organism>
<gene>
    <name evidence="1" type="ORF">T12_8882</name>
</gene>
<evidence type="ECO:0000313" key="2">
    <source>
        <dbReference type="Proteomes" id="UP000054783"/>
    </source>
</evidence>
<dbReference type="EMBL" id="JYDQ01001226">
    <property type="protein sequence ID" value="KRY05581.1"/>
    <property type="molecule type" value="Genomic_DNA"/>
</dbReference>
<reference evidence="1 2" key="1">
    <citation type="submission" date="2015-01" db="EMBL/GenBank/DDBJ databases">
        <title>Evolution of Trichinella species and genotypes.</title>
        <authorList>
            <person name="Korhonen P.K."/>
            <person name="Edoardo P."/>
            <person name="Giuseppe L.R."/>
            <person name="Gasser R.B."/>
        </authorList>
    </citation>
    <scope>NUCLEOTIDE SEQUENCE [LARGE SCALE GENOMIC DNA]</scope>
    <source>
        <strain evidence="1">ISS2496</strain>
    </source>
</reference>
<sequence>MPLDSSPPRSFAPYDNLQQDCKLETYAGDNSVLHFMKRIKQKNQEWAGFGYIASRQQL</sequence>
<name>A0A0V0YZJ5_9BILA</name>
<protein>
    <submittedName>
        <fullName evidence="1">Uncharacterized protein</fullName>
    </submittedName>
</protein>